<dbReference type="AlphaFoldDB" id="A0A561ULG4"/>
<dbReference type="Pfam" id="PF00107">
    <property type="entry name" value="ADH_zinc_N"/>
    <property type="match status" value="1"/>
</dbReference>
<protein>
    <submittedName>
        <fullName evidence="3">NADPH:quinone reductase-like Zn-dependent oxidoreductase</fullName>
    </submittedName>
</protein>
<dbReference type="CDD" id="cd08276">
    <property type="entry name" value="MDR7"/>
    <property type="match status" value="1"/>
</dbReference>
<dbReference type="InterPro" id="IPR020843">
    <property type="entry name" value="ER"/>
</dbReference>
<dbReference type="Gene3D" id="3.40.50.720">
    <property type="entry name" value="NAD(P)-binding Rossmann-like Domain"/>
    <property type="match status" value="1"/>
</dbReference>
<dbReference type="OrthoDB" id="3175656at2"/>
<evidence type="ECO:0000313" key="4">
    <source>
        <dbReference type="Proteomes" id="UP000317940"/>
    </source>
</evidence>
<dbReference type="PANTHER" id="PTHR45033:SF2">
    <property type="entry name" value="ZINC-TYPE ALCOHOL DEHYDROGENASE-LIKE PROTEIN C1773.06C"/>
    <property type="match status" value="1"/>
</dbReference>
<reference evidence="3 4" key="1">
    <citation type="submission" date="2019-06" db="EMBL/GenBank/DDBJ databases">
        <title>Sequencing the genomes of 1000 actinobacteria strains.</title>
        <authorList>
            <person name="Klenk H.-P."/>
        </authorList>
    </citation>
    <scope>NUCLEOTIDE SEQUENCE [LARGE SCALE GENOMIC DNA]</scope>
    <source>
        <strain evidence="3 4">DSM 44826</strain>
    </source>
</reference>
<evidence type="ECO:0000259" key="2">
    <source>
        <dbReference type="SMART" id="SM00829"/>
    </source>
</evidence>
<sequence length="337" mass="36138">MRSYHLRTPGGLDGLTVSEHPVPRPGPTELLVRVRAAALNRRDTLILDDRYPLPSRPGVIPLSDGAGEVVAVGERVTRFRAGDRVVGSYWPRWTAGRLHQGLYDQLGNTVDGLLTEYAVLDQEWAVAVPESLSWVEAATLPCAAVTAWTSLTGGRGLRPGATVLTLGSGGVSLFALQLAKAMGCRVVVTTTDPAKAGRLTALGADLVVDTAAGPEWSERVREFTAGEGVDLVVETVGPVTFEQSMRAVGLYGEVVFVGGGAAEPELRIRVATYARTMATIRRVFVGSREDLTDLVRAVDAFGVRPVIDSVFPFDRAREAYGHFRAGRTFGKVVVEID</sequence>
<dbReference type="GO" id="GO:0016491">
    <property type="term" value="F:oxidoreductase activity"/>
    <property type="evidence" value="ECO:0007669"/>
    <property type="project" value="InterPro"/>
</dbReference>
<dbReference type="SMART" id="SM00829">
    <property type="entry name" value="PKS_ER"/>
    <property type="match status" value="1"/>
</dbReference>
<organism evidence="3 4">
    <name type="scientific">Kitasatospora viridis</name>
    <dbReference type="NCBI Taxonomy" id="281105"/>
    <lineage>
        <taxon>Bacteria</taxon>
        <taxon>Bacillati</taxon>
        <taxon>Actinomycetota</taxon>
        <taxon>Actinomycetes</taxon>
        <taxon>Kitasatosporales</taxon>
        <taxon>Streptomycetaceae</taxon>
        <taxon>Kitasatospora</taxon>
    </lineage>
</organism>
<feature type="region of interest" description="Disordered" evidence="1">
    <location>
        <begin position="1"/>
        <end position="26"/>
    </location>
</feature>
<feature type="domain" description="Enoyl reductase (ER)" evidence="2">
    <location>
        <begin position="10"/>
        <end position="334"/>
    </location>
</feature>
<accession>A0A561ULG4</accession>
<keyword evidence="4" id="KW-1185">Reference proteome</keyword>
<dbReference type="PANTHER" id="PTHR45033">
    <property type="match status" value="1"/>
</dbReference>
<dbReference type="Pfam" id="PF08240">
    <property type="entry name" value="ADH_N"/>
    <property type="match status" value="1"/>
</dbReference>
<gene>
    <name evidence="3" type="ORF">FHX73_114083</name>
</gene>
<dbReference type="Proteomes" id="UP000317940">
    <property type="component" value="Unassembled WGS sequence"/>
</dbReference>
<evidence type="ECO:0000256" key="1">
    <source>
        <dbReference type="SAM" id="MobiDB-lite"/>
    </source>
</evidence>
<dbReference type="Gene3D" id="3.90.180.10">
    <property type="entry name" value="Medium-chain alcohol dehydrogenases, catalytic domain"/>
    <property type="match status" value="1"/>
</dbReference>
<name>A0A561ULG4_9ACTN</name>
<dbReference type="SUPFAM" id="SSF51735">
    <property type="entry name" value="NAD(P)-binding Rossmann-fold domains"/>
    <property type="match status" value="1"/>
</dbReference>
<dbReference type="InterPro" id="IPR011032">
    <property type="entry name" value="GroES-like_sf"/>
</dbReference>
<dbReference type="RefSeq" id="WP_145906340.1">
    <property type="nucleotide sequence ID" value="NZ_BAAAMZ010000016.1"/>
</dbReference>
<dbReference type="InterPro" id="IPR052711">
    <property type="entry name" value="Zinc_ADH-like"/>
</dbReference>
<comment type="caution">
    <text evidence="3">The sequence shown here is derived from an EMBL/GenBank/DDBJ whole genome shotgun (WGS) entry which is preliminary data.</text>
</comment>
<proteinExistence type="predicted"/>
<dbReference type="EMBL" id="VIWT01000001">
    <property type="protein sequence ID" value="TWG00211.1"/>
    <property type="molecule type" value="Genomic_DNA"/>
</dbReference>
<dbReference type="InterPro" id="IPR013149">
    <property type="entry name" value="ADH-like_C"/>
</dbReference>
<dbReference type="InterPro" id="IPR036291">
    <property type="entry name" value="NAD(P)-bd_dom_sf"/>
</dbReference>
<dbReference type="InterPro" id="IPR013154">
    <property type="entry name" value="ADH-like_N"/>
</dbReference>
<evidence type="ECO:0000313" key="3">
    <source>
        <dbReference type="EMBL" id="TWG00211.1"/>
    </source>
</evidence>
<dbReference type="SUPFAM" id="SSF50129">
    <property type="entry name" value="GroES-like"/>
    <property type="match status" value="1"/>
</dbReference>